<accession>A0ABW5V1G1</accession>
<organism evidence="2 3">
    <name type="scientific">Gulosibacter faecalis</name>
    <dbReference type="NCBI Taxonomy" id="272240"/>
    <lineage>
        <taxon>Bacteria</taxon>
        <taxon>Bacillati</taxon>
        <taxon>Actinomycetota</taxon>
        <taxon>Actinomycetes</taxon>
        <taxon>Micrococcales</taxon>
        <taxon>Microbacteriaceae</taxon>
        <taxon>Gulosibacter</taxon>
    </lineage>
</organism>
<proteinExistence type="predicted"/>
<keyword evidence="1" id="KW-0812">Transmembrane</keyword>
<comment type="caution">
    <text evidence="2">The sequence shown here is derived from an EMBL/GenBank/DDBJ whole genome shotgun (WGS) entry which is preliminary data.</text>
</comment>
<dbReference type="RefSeq" id="WP_019617748.1">
    <property type="nucleotide sequence ID" value="NZ_JBHUNE010000006.1"/>
</dbReference>
<feature type="transmembrane region" description="Helical" evidence="1">
    <location>
        <begin position="12"/>
        <end position="36"/>
    </location>
</feature>
<keyword evidence="1" id="KW-1133">Transmembrane helix</keyword>
<evidence type="ECO:0000313" key="2">
    <source>
        <dbReference type="EMBL" id="MFD2758509.1"/>
    </source>
</evidence>
<name>A0ABW5V1G1_9MICO</name>
<sequence>MHAERRRARGRIRTLLIVGIIVVVLAATEITARLLVANITAQQVETNLPEQVTADVRARPGGVCVACELLGGSLSQLDVATDDLTFGEITGDAEVSAFDVELGDPVVVGSLEGSIGINETELNDLLQQVAADAGIEIHSVELRDDGIGYSTEVDVFGSQVGISVVANLEPRSGGRLRVVANSIQISSGDATTQVDLDPSRFSFEMCLAEHLPAAVQLTSVVPSAQHLDINFRSTSSVRLDDQAFAELGGCN</sequence>
<keyword evidence="3" id="KW-1185">Reference proteome</keyword>
<dbReference type="Proteomes" id="UP001597492">
    <property type="component" value="Unassembled WGS sequence"/>
</dbReference>
<keyword evidence="1" id="KW-0472">Membrane</keyword>
<dbReference type="EMBL" id="JBHUNE010000006">
    <property type="protein sequence ID" value="MFD2758509.1"/>
    <property type="molecule type" value="Genomic_DNA"/>
</dbReference>
<gene>
    <name evidence="2" type="ORF">ACFSW7_08975</name>
</gene>
<evidence type="ECO:0000256" key="1">
    <source>
        <dbReference type="SAM" id="Phobius"/>
    </source>
</evidence>
<evidence type="ECO:0008006" key="4">
    <source>
        <dbReference type="Google" id="ProtNLM"/>
    </source>
</evidence>
<evidence type="ECO:0000313" key="3">
    <source>
        <dbReference type="Proteomes" id="UP001597492"/>
    </source>
</evidence>
<protein>
    <recommendedName>
        <fullName evidence="4">DUF2993 domain-containing protein</fullName>
    </recommendedName>
</protein>
<reference evidence="3" key="1">
    <citation type="journal article" date="2019" name="Int. J. Syst. Evol. Microbiol.">
        <title>The Global Catalogue of Microorganisms (GCM) 10K type strain sequencing project: providing services to taxonomists for standard genome sequencing and annotation.</title>
        <authorList>
            <consortium name="The Broad Institute Genomics Platform"/>
            <consortium name="The Broad Institute Genome Sequencing Center for Infectious Disease"/>
            <person name="Wu L."/>
            <person name="Ma J."/>
        </authorList>
    </citation>
    <scope>NUCLEOTIDE SEQUENCE [LARGE SCALE GENOMIC DNA]</scope>
    <source>
        <strain evidence="3">TISTR 1514</strain>
    </source>
</reference>